<accession>A0ABW0LAZ8</accession>
<dbReference type="Proteomes" id="UP001596050">
    <property type="component" value="Unassembled WGS sequence"/>
</dbReference>
<dbReference type="EMBL" id="JBHSMU010000016">
    <property type="protein sequence ID" value="MFC5462536.1"/>
    <property type="molecule type" value="Genomic_DNA"/>
</dbReference>
<reference evidence="2" key="1">
    <citation type="journal article" date="2019" name="Int. J. Syst. Evol. Microbiol.">
        <title>The Global Catalogue of Microorganisms (GCM) 10K type strain sequencing project: providing services to taxonomists for standard genome sequencing and annotation.</title>
        <authorList>
            <consortium name="The Broad Institute Genomics Platform"/>
            <consortium name="The Broad Institute Genome Sequencing Center for Infectious Disease"/>
            <person name="Wu L."/>
            <person name="Ma J."/>
        </authorList>
    </citation>
    <scope>NUCLEOTIDE SEQUENCE [LARGE SCALE GENOMIC DNA]</scope>
    <source>
        <strain evidence="2">KACC 12649</strain>
    </source>
</reference>
<keyword evidence="2" id="KW-1185">Reference proteome</keyword>
<proteinExistence type="predicted"/>
<gene>
    <name evidence="1" type="ORF">ACFPN5_22250</name>
</gene>
<dbReference type="RefSeq" id="WP_379786018.1">
    <property type="nucleotide sequence ID" value="NZ_JBHSMU010000016.1"/>
</dbReference>
<evidence type="ECO:0000313" key="2">
    <source>
        <dbReference type="Proteomes" id="UP001596050"/>
    </source>
</evidence>
<comment type="caution">
    <text evidence="1">The sequence shown here is derived from an EMBL/GenBank/DDBJ whole genome shotgun (WGS) entry which is preliminary data.</text>
</comment>
<organism evidence="1 2">
    <name type="scientific">Massilia niabensis</name>
    <dbReference type="NCBI Taxonomy" id="544910"/>
    <lineage>
        <taxon>Bacteria</taxon>
        <taxon>Pseudomonadati</taxon>
        <taxon>Pseudomonadota</taxon>
        <taxon>Betaproteobacteria</taxon>
        <taxon>Burkholderiales</taxon>
        <taxon>Oxalobacteraceae</taxon>
        <taxon>Telluria group</taxon>
        <taxon>Massilia</taxon>
    </lineage>
</organism>
<evidence type="ECO:0000313" key="1">
    <source>
        <dbReference type="EMBL" id="MFC5462536.1"/>
    </source>
</evidence>
<name>A0ABW0LAZ8_9BURK</name>
<protein>
    <submittedName>
        <fullName evidence="1">Uncharacterized protein</fullName>
    </submittedName>
</protein>
<sequence>MPLFPVWGTVFRFALSQMDYWSGWMSRADENRYGGYLNKCVEIAHNIVLTEGAYWDELPLSPYMGGVVPITKPPQWPAYRISQSVKVESGKKTETSGIYVSNVPQSCAQFLSTNYAVAPVARALVGHQDLLEPTTGEKYDEQPIFEERPCVWYLVEHVD</sequence>